<dbReference type="Gene3D" id="1.20.120.1070">
    <property type="entry name" value="Translation initiation factor eIF-2B, N-terminal domain"/>
    <property type="match status" value="1"/>
</dbReference>
<evidence type="ECO:0000256" key="1">
    <source>
        <dbReference type="ARBA" id="ARBA00004514"/>
    </source>
</evidence>
<comment type="function">
    <text evidence="6">Acts as a component of the translation initiation factor 2B (eIF2B) complex, which catalyzes the exchange of GDP for GTP on eukaryotic initiation factor 2 (eIF2) gamma subunit. Its guanine nucleotide exchange factor activity is repressed when bound to eIF2 complex phosphorylated on the alpha subunit, thereby limiting the amount of methionyl-initiator methionine tRNA available to the ribosome and consequently global translation is repressed.</text>
</comment>
<evidence type="ECO:0000256" key="9">
    <source>
        <dbReference type="ARBA" id="ARBA00046432"/>
    </source>
</evidence>
<sequence>MAVGSVSSLFRAFCKADPDRSEAISALDVLAGVLKRSDVTTVQGLHEILNDAIAQMQETDRTNLSVKSACELFQRFITLTAFDSSDDFQQCKQLLERRAEIFLSKVGACKQQIAENFLNLLPNGARVLLHSYSRVVLSALTYASKHGTKTDGIHCYVTTCMPCETGRKMTKALARLKISCTLIPDLSIAYLMPQVDLVILGAQAVVESGGILNDLGSSTIAMIAAAFGKPVYVLAESFKFIRAYPLDQQHIPEEFKCFPGFSPLSPPFRNLKLTDTVERERPTDFPELHSAWDEVNKHRSPLIERCMPNIDYTNPSYITYLVTDLGVLTPSVVSDELIKLYL</sequence>
<evidence type="ECO:0000256" key="10">
    <source>
        <dbReference type="RuleBase" id="RU003814"/>
    </source>
</evidence>
<evidence type="ECO:0000313" key="12">
    <source>
        <dbReference type="Proteomes" id="UP001497525"/>
    </source>
</evidence>
<dbReference type="EMBL" id="CAXLJL010000589">
    <property type="protein sequence ID" value="CAL5139061.1"/>
    <property type="molecule type" value="Genomic_DNA"/>
</dbReference>
<dbReference type="GO" id="GO:0003743">
    <property type="term" value="F:translation initiation factor activity"/>
    <property type="evidence" value="ECO:0007669"/>
    <property type="project" value="UniProtKB-KW"/>
</dbReference>
<comment type="similarity">
    <text evidence="2 10">Belongs to the eIF-2B alpha/beta/delta subunits family.</text>
</comment>
<dbReference type="GO" id="GO:0005829">
    <property type="term" value="C:cytosol"/>
    <property type="evidence" value="ECO:0007669"/>
    <property type="project" value="UniProtKB-SubCell"/>
</dbReference>
<dbReference type="InterPro" id="IPR000649">
    <property type="entry name" value="IF-2B-related"/>
</dbReference>
<dbReference type="Pfam" id="PF01008">
    <property type="entry name" value="IF-2B"/>
    <property type="match status" value="1"/>
</dbReference>
<evidence type="ECO:0000256" key="8">
    <source>
        <dbReference type="ARBA" id="ARBA00044236"/>
    </source>
</evidence>
<evidence type="ECO:0000256" key="4">
    <source>
        <dbReference type="ARBA" id="ARBA00022540"/>
    </source>
</evidence>
<dbReference type="PANTHER" id="PTHR45860:SF1">
    <property type="entry name" value="TRANSLATION INITIATION FACTOR EIF-2B SUBUNIT ALPHA"/>
    <property type="match status" value="1"/>
</dbReference>
<dbReference type="InterPro" id="IPR051501">
    <property type="entry name" value="eIF2B_alpha/beta/delta"/>
</dbReference>
<keyword evidence="4" id="KW-0396">Initiation factor</keyword>
<dbReference type="Gene3D" id="3.40.50.10470">
    <property type="entry name" value="Translation initiation factor eif-2b, domain 2"/>
    <property type="match status" value="1"/>
</dbReference>
<evidence type="ECO:0000256" key="7">
    <source>
        <dbReference type="ARBA" id="ARBA00044208"/>
    </source>
</evidence>
<evidence type="ECO:0000256" key="5">
    <source>
        <dbReference type="ARBA" id="ARBA00022917"/>
    </source>
</evidence>
<dbReference type="InterPro" id="IPR037171">
    <property type="entry name" value="NagB/RpiA_transferase-like"/>
</dbReference>
<evidence type="ECO:0000256" key="6">
    <source>
        <dbReference type="ARBA" id="ARBA00043898"/>
    </source>
</evidence>
<evidence type="ECO:0000313" key="11">
    <source>
        <dbReference type="EMBL" id="CAL5139061.1"/>
    </source>
</evidence>
<dbReference type="InterPro" id="IPR042528">
    <property type="entry name" value="elF-2B_alpha_N"/>
</dbReference>
<gene>
    <name evidence="11" type="ORF">CDAUBV1_LOCUS14109</name>
</gene>
<comment type="subcellular location">
    <subcellularLocation>
        <location evidence="1">Cytoplasm</location>
        <location evidence="1">Cytosol</location>
    </subcellularLocation>
</comment>
<keyword evidence="5" id="KW-0648">Protein biosynthesis</keyword>
<evidence type="ECO:0000256" key="2">
    <source>
        <dbReference type="ARBA" id="ARBA00007251"/>
    </source>
</evidence>
<dbReference type="InterPro" id="IPR042529">
    <property type="entry name" value="IF_2B-like_C"/>
</dbReference>
<protein>
    <recommendedName>
        <fullName evidence="7">Translation initiation factor eIF2B subunit alpha</fullName>
    </recommendedName>
    <alternativeName>
        <fullName evidence="8">eIF2B GDP-GTP exchange factor subunit alpha</fullName>
    </alternativeName>
</protein>
<dbReference type="AlphaFoldDB" id="A0AAV2TSW2"/>
<dbReference type="PANTHER" id="PTHR45860">
    <property type="entry name" value="TRANSLATION INITIATION FACTOR EIF-2B SUBUNIT ALPHA"/>
    <property type="match status" value="1"/>
</dbReference>
<dbReference type="Proteomes" id="UP001497525">
    <property type="component" value="Unassembled WGS sequence"/>
</dbReference>
<organism evidence="11 12">
    <name type="scientific">Calicophoron daubneyi</name>
    <name type="common">Rumen fluke</name>
    <name type="synonym">Paramphistomum daubneyi</name>
    <dbReference type="NCBI Taxonomy" id="300641"/>
    <lineage>
        <taxon>Eukaryota</taxon>
        <taxon>Metazoa</taxon>
        <taxon>Spiralia</taxon>
        <taxon>Lophotrochozoa</taxon>
        <taxon>Platyhelminthes</taxon>
        <taxon>Trematoda</taxon>
        <taxon>Digenea</taxon>
        <taxon>Plagiorchiida</taxon>
        <taxon>Pronocephalata</taxon>
        <taxon>Paramphistomoidea</taxon>
        <taxon>Paramphistomidae</taxon>
        <taxon>Calicophoron</taxon>
    </lineage>
</organism>
<evidence type="ECO:0000256" key="3">
    <source>
        <dbReference type="ARBA" id="ARBA00022490"/>
    </source>
</evidence>
<reference evidence="11" key="1">
    <citation type="submission" date="2024-06" db="EMBL/GenBank/DDBJ databases">
        <authorList>
            <person name="Liu X."/>
            <person name="Lenzi L."/>
            <person name="Haldenby T S."/>
            <person name="Uol C."/>
        </authorList>
    </citation>
    <scope>NUCLEOTIDE SEQUENCE</scope>
</reference>
<proteinExistence type="inferred from homology"/>
<dbReference type="GO" id="GO:0005851">
    <property type="term" value="C:eukaryotic translation initiation factor 2B complex"/>
    <property type="evidence" value="ECO:0007669"/>
    <property type="project" value="TreeGrafter"/>
</dbReference>
<name>A0AAV2TSW2_CALDB</name>
<dbReference type="SUPFAM" id="SSF100950">
    <property type="entry name" value="NagB/RpiA/CoA transferase-like"/>
    <property type="match status" value="1"/>
</dbReference>
<comment type="caution">
    <text evidence="11">The sequence shown here is derived from an EMBL/GenBank/DDBJ whole genome shotgun (WGS) entry which is preliminary data.</text>
</comment>
<keyword evidence="3" id="KW-0963">Cytoplasm</keyword>
<accession>A0AAV2TSW2</accession>
<comment type="subunit">
    <text evidence="9">Component of the translation initiation factor 2B (eIF2B) complex which is a heterodecamer of two sets of five different subunits: alpha, beta, gamma, delta and epsilon. Subunits alpha, beta and delta comprise a regulatory subcomplex and subunits epsilon and gamma comprise a catalytic subcomplex. Within the complex, the hexameric regulatory complex resides at the center, with the two heterodimeric catalytic subcomplexes bound on opposite sides.</text>
</comment>
<dbReference type="GO" id="GO:0005085">
    <property type="term" value="F:guanyl-nucleotide exchange factor activity"/>
    <property type="evidence" value="ECO:0007669"/>
    <property type="project" value="TreeGrafter"/>
</dbReference>